<sequence>MDAGQSATVRRPARRRRWPWALLVAVVVLAALAGAAELAARAIVPQQVRQAVVAQLGMPADQQLDVAVGGGLLVPQLIAGRLDDLRISGDEVPLEDVVADVDVHLTGVALRDGAAGGPGTAELRLDATAVESLLARADLPAILSDPTIGFAAPDVAVVMDLPIFGTSIPIDVTLTPEAAEGRLVLRPTGASVGGARVSAEQLAGMTGLDLPPVDVCVADRFPAGLALHDVAVEGDALVARLAIEAGAMSDPVLREPGTC</sequence>
<dbReference type="Pfam" id="PF11209">
    <property type="entry name" value="LmeA"/>
    <property type="match status" value="1"/>
</dbReference>
<dbReference type="AlphaFoldDB" id="A0A917IIF3"/>
<organism evidence="1 2">
    <name type="scientific">Microbacterium album</name>
    <dbReference type="NCBI Taxonomy" id="2053191"/>
    <lineage>
        <taxon>Bacteria</taxon>
        <taxon>Bacillati</taxon>
        <taxon>Actinomycetota</taxon>
        <taxon>Actinomycetes</taxon>
        <taxon>Micrococcales</taxon>
        <taxon>Microbacteriaceae</taxon>
        <taxon>Microbacterium</taxon>
    </lineage>
</organism>
<evidence type="ECO:0000313" key="2">
    <source>
        <dbReference type="Proteomes" id="UP000657592"/>
    </source>
</evidence>
<protein>
    <recommendedName>
        <fullName evidence="3">DUF2993 domain-containing protein</fullName>
    </recommendedName>
</protein>
<name>A0A917IIF3_9MICO</name>
<evidence type="ECO:0008006" key="3">
    <source>
        <dbReference type="Google" id="ProtNLM"/>
    </source>
</evidence>
<evidence type="ECO:0000313" key="1">
    <source>
        <dbReference type="EMBL" id="GGH48929.1"/>
    </source>
</evidence>
<dbReference type="EMBL" id="BMJY01000016">
    <property type="protein sequence ID" value="GGH48929.1"/>
    <property type="molecule type" value="Genomic_DNA"/>
</dbReference>
<reference evidence="1" key="2">
    <citation type="submission" date="2020-09" db="EMBL/GenBank/DDBJ databases">
        <authorList>
            <person name="Sun Q."/>
            <person name="Zhou Y."/>
        </authorList>
    </citation>
    <scope>NUCLEOTIDE SEQUENCE</scope>
    <source>
        <strain evidence="1">CGMCC 1.15794</strain>
    </source>
</reference>
<dbReference type="Proteomes" id="UP000657592">
    <property type="component" value="Unassembled WGS sequence"/>
</dbReference>
<keyword evidence="2" id="KW-1185">Reference proteome</keyword>
<gene>
    <name evidence="1" type="ORF">GCM10010921_26760</name>
</gene>
<dbReference type="InterPro" id="IPR021373">
    <property type="entry name" value="DUF2993"/>
</dbReference>
<reference evidence="1" key="1">
    <citation type="journal article" date="2014" name="Int. J. Syst. Evol. Microbiol.">
        <title>Complete genome sequence of Corynebacterium casei LMG S-19264T (=DSM 44701T), isolated from a smear-ripened cheese.</title>
        <authorList>
            <consortium name="US DOE Joint Genome Institute (JGI-PGF)"/>
            <person name="Walter F."/>
            <person name="Albersmeier A."/>
            <person name="Kalinowski J."/>
            <person name="Ruckert C."/>
        </authorList>
    </citation>
    <scope>NUCLEOTIDE SEQUENCE</scope>
    <source>
        <strain evidence="1">CGMCC 1.15794</strain>
    </source>
</reference>
<accession>A0A917IIF3</accession>
<comment type="caution">
    <text evidence="1">The sequence shown here is derived from an EMBL/GenBank/DDBJ whole genome shotgun (WGS) entry which is preliminary data.</text>
</comment>
<dbReference type="RefSeq" id="WP_188756811.1">
    <property type="nucleotide sequence ID" value="NZ_BMJY01000016.1"/>
</dbReference>
<proteinExistence type="predicted"/>